<comment type="similarity">
    <text evidence="2 14 15">Belongs to the TonB-dependent receptor family.</text>
</comment>
<name>A0A430HSA2_9BURK</name>
<dbReference type="SUPFAM" id="SSF56935">
    <property type="entry name" value="Porins"/>
    <property type="match status" value="1"/>
</dbReference>
<feature type="chain" id="PRO_5019427244" evidence="16">
    <location>
        <begin position="39"/>
        <end position="732"/>
    </location>
</feature>
<evidence type="ECO:0000313" key="19">
    <source>
        <dbReference type="EMBL" id="RSZ60396.1"/>
    </source>
</evidence>
<feature type="domain" description="TonB-dependent receptor-like beta-barrel" evidence="17">
    <location>
        <begin position="263"/>
        <end position="701"/>
    </location>
</feature>
<dbReference type="FunFam" id="2.170.130.10:FF:000001">
    <property type="entry name" value="Catecholate siderophore TonB-dependent receptor"/>
    <property type="match status" value="1"/>
</dbReference>
<keyword evidence="4 14" id="KW-1134">Transmembrane beta strand</keyword>
<dbReference type="PANTHER" id="PTHR32552:SF68">
    <property type="entry name" value="FERRICHROME OUTER MEMBRANE TRANSPORTER_PHAGE RECEPTOR"/>
    <property type="match status" value="1"/>
</dbReference>
<evidence type="ECO:0000256" key="15">
    <source>
        <dbReference type="RuleBase" id="RU003357"/>
    </source>
</evidence>
<dbReference type="OrthoDB" id="127311at2"/>
<evidence type="ECO:0000256" key="10">
    <source>
        <dbReference type="ARBA" id="ARBA00023077"/>
    </source>
</evidence>
<evidence type="ECO:0000256" key="4">
    <source>
        <dbReference type="ARBA" id="ARBA00022452"/>
    </source>
</evidence>
<evidence type="ECO:0000256" key="7">
    <source>
        <dbReference type="ARBA" id="ARBA00022729"/>
    </source>
</evidence>
<evidence type="ECO:0000256" key="3">
    <source>
        <dbReference type="ARBA" id="ARBA00022448"/>
    </source>
</evidence>
<dbReference type="PROSITE" id="PS52016">
    <property type="entry name" value="TONB_DEPENDENT_REC_3"/>
    <property type="match status" value="1"/>
</dbReference>
<dbReference type="Proteomes" id="UP000278085">
    <property type="component" value="Unassembled WGS sequence"/>
</dbReference>
<keyword evidence="13 14" id="KW-0998">Cell outer membrane</keyword>
<dbReference type="FunFam" id="2.40.170.20:FF:000005">
    <property type="entry name" value="TonB-dependent siderophore receptor"/>
    <property type="match status" value="1"/>
</dbReference>
<evidence type="ECO:0000256" key="8">
    <source>
        <dbReference type="ARBA" id="ARBA00023004"/>
    </source>
</evidence>
<keyword evidence="11 14" id="KW-0472">Membrane</keyword>
<dbReference type="CDD" id="cd01347">
    <property type="entry name" value="ligand_gated_channel"/>
    <property type="match status" value="1"/>
</dbReference>
<dbReference type="GO" id="GO:0009279">
    <property type="term" value="C:cell outer membrane"/>
    <property type="evidence" value="ECO:0007669"/>
    <property type="project" value="UniProtKB-SubCell"/>
</dbReference>
<evidence type="ECO:0000256" key="2">
    <source>
        <dbReference type="ARBA" id="ARBA00009810"/>
    </source>
</evidence>
<evidence type="ECO:0000256" key="6">
    <source>
        <dbReference type="ARBA" id="ARBA00022692"/>
    </source>
</evidence>
<keyword evidence="12 19" id="KW-0675">Receptor</keyword>
<evidence type="ECO:0000313" key="20">
    <source>
        <dbReference type="Proteomes" id="UP000278085"/>
    </source>
</evidence>
<dbReference type="GO" id="GO:0038023">
    <property type="term" value="F:signaling receptor activity"/>
    <property type="evidence" value="ECO:0007669"/>
    <property type="project" value="InterPro"/>
</dbReference>
<organism evidence="19 20">
    <name type="scientific">Massilia atriviolacea</name>
    <dbReference type="NCBI Taxonomy" id="2495579"/>
    <lineage>
        <taxon>Bacteria</taxon>
        <taxon>Pseudomonadati</taxon>
        <taxon>Pseudomonadota</taxon>
        <taxon>Betaproteobacteria</taxon>
        <taxon>Burkholderiales</taxon>
        <taxon>Oxalobacteraceae</taxon>
        <taxon>Telluria group</taxon>
        <taxon>Massilia</taxon>
    </lineage>
</organism>
<keyword evidence="7 16" id="KW-0732">Signal</keyword>
<dbReference type="GO" id="GO:0015891">
    <property type="term" value="P:siderophore transport"/>
    <property type="evidence" value="ECO:0007669"/>
    <property type="project" value="InterPro"/>
</dbReference>
<evidence type="ECO:0000256" key="9">
    <source>
        <dbReference type="ARBA" id="ARBA00023065"/>
    </source>
</evidence>
<dbReference type="NCBIfam" id="TIGR01783">
    <property type="entry name" value="TonB-siderophor"/>
    <property type="match status" value="1"/>
</dbReference>
<keyword evidence="5" id="KW-0410">Iron transport</keyword>
<dbReference type="AlphaFoldDB" id="A0A430HSA2"/>
<evidence type="ECO:0000259" key="18">
    <source>
        <dbReference type="Pfam" id="PF07715"/>
    </source>
</evidence>
<evidence type="ECO:0000256" key="13">
    <source>
        <dbReference type="ARBA" id="ARBA00023237"/>
    </source>
</evidence>
<comment type="caution">
    <text evidence="19">The sequence shown here is derived from an EMBL/GenBank/DDBJ whole genome shotgun (WGS) entry which is preliminary data.</text>
</comment>
<keyword evidence="3 14" id="KW-0813">Transport</keyword>
<evidence type="ECO:0000256" key="16">
    <source>
        <dbReference type="SAM" id="SignalP"/>
    </source>
</evidence>
<comment type="subcellular location">
    <subcellularLocation>
        <location evidence="1 14">Cell outer membrane</location>
        <topology evidence="1 14">Multi-pass membrane protein</topology>
    </subcellularLocation>
</comment>
<evidence type="ECO:0000256" key="12">
    <source>
        <dbReference type="ARBA" id="ARBA00023170"/>
    </source>
</evidence>
<protein>
    <submittedName>
        <fullName evidence="19">TonB-dependent siderophore receptor</fullName>
    </submittedName>
</protein>
<evidence type="ECO:0000256" key="14">
    <source>
        <dbReference type="PROSITE-ProRule" id="PRU01360"/>
    </source>
</evidence>
<gene>
    <name evidence="19" type="ORF">EJB06_04585</name>
</gene>
<dbReference type="InterPro" id="IPR000531">
    <property type="entry name" value="Beta-barrel_TonB"/>
</dbReference>
<keyword evidence="6 14" id="KW-0812">Transmembrane</keyword>
<evidence type="ECO:0000259" key="17">
    <source>
        <dbReference type="Pfam" id="PF00593"/>
    </source>
</evidence>
<dbReference type="EMBL" id="RXLQ01000002">
    <property type="protein sequence ID" value="RSZ60396.1"/>
    <property type="molecule type" value="Genomic_DNA"/>
</dbReference>
<dbReference type="PANTHER" id="PTHR32552">
    <property type="entry name" value="FERRICHROME IRON RECEPTOR-RELATED"/>
    <property type="match status" value="1"/>
</dbReference>
<keyword evidence="9" id="KW-0406">Ion transport</keyword>
<dbReference type="InterPro" id="IPR012910">
    <property type="entry name" value="Plug_dom"/>
</dbReference>
<reference evidence="19 20" key="1">
    <citation type="submission" date="2018-12" db="EMBL/GenBank/DDBJ databases">
        <authorList>
            <person name="Yang E."/>
        </authorList>
    </citation>
    <scope>NUCLEOTIDE SEQUENCE [LARGE SCALE GENOMIC DNA]</scope>
    <source>
        <strain evidence="19 20">SOD</strain>
    </source>
</reference>
<evidence type="ECO:0000256" key="5">
    <source>
        <dbReference type="ARBA" id="ARBA00022496"/>
    </source>
</evidence>
<accession>A0A430HSA2</accession>
<keyword evidence="10 15" id="KW-0798">TonB box</keyword>
<keyword evidence="20" id="KW-1185">Reference proteome</keyword>
<proteinExistence type="inferred from homology"/>
<evidence type="ECO:0000256" key="1">
    <source>
        <dbReference type="ARBA" id="ARBA00004571"/>
    </source>
</evidence>
<dbReference type="InterPro" id="IPR037066">
    <property type="entry name" value="Plug_dom_sf"/>
</dbReference>
<dbReference type="InterPro" id="IPR036942">
    <property type="entry name" value="Beta-barrel_TonB_sf"/>
</dbReference>
<evidence type="ECO:0000256" key="11">
    <source>
        <dbReference type="ARBA" id="ARBA00023136"/>
    </source>
</evidence>
<dbReference type="Pfam" id="PF07715">
    <property type="entry name" value="Plug"/>
    <property type="match status" value="1"/>
</dbReference>
<feature type="domain" description="TonB-dependent receptor plug" evidence="18">
    <location>
        <begin position="81"/>
        <end position="191"/>
    </location>
</feature>
<dbReference type="InterPro" id="IPR039426">
    <property type="entry name" value="TonB-dep_rcpt-like"/>
</dbReference>
<dbReference type="Gene3D" id="2.40.170.20">
    <property type="entry name" value="TonB-dependent receptor, beta-barrel domain"/>
    <property type="match status" value="1"/>
</dbReference>
<dbReference type="InterPro" id="IPR010105">
    <property type="entry name" value="TonB_sidphr_rcpt"/>
</dbReference>
<keyword evidence="8" id="KW-0408">Iron</keyword>
<feature type="signal peptide" evidence="16">
    <location>
        <begin position="1"/>
        <end position="38"/>
    </location>
</feature>
<dbReference type="GO" id="GO:0015344">
    <property type="term" value="F:siderophore uptake transmembrane transporter activity"/>
    <property type="evidence" value="ECO:0007669"/>
    <property type="project" value="TreeGrafter"/>
</dbReference>
<dbReference type="Pfam" id="PF00593">
    <property type="entry name" value="TonB_dep_Rec_b-barrel"/>
    <property type="match status" value="1"/>
</dbReference>
<dbReference type="Gene3D" id="2.170.130.10">
    <property type="entry name" value="TonB-dependent receptor, plug domain"/>
    <property type="match status" value="1"/>
</dbReference>
<sequence length="732" mass="78549">MKTHQPAHHCTPFRRTVMSAALHAACLGLALSSTASHAQQAASTARQEVVLPAISVIATGTPVQGYVASRSAAATKTDTPLMETPQAISVITRAEMDARNVRDLGEAVAYSAGVTSGGTGETTLFGGNSVRVRGFGGGGTAGFSFNEYLDGMKLQGTGYDGGNLDPYLFERVDIVKGPASVLFGQTQPGGIVNMVSKRAGADMVNEVRLGAGTLSHVDGGVDLGGAIGANMHWRVTGLALDENLQQDPAKRKRQLVAPSFTWSNGKTSLTALAHYQHDDINATLVNVIPAAGLFGNPGGRVPSDFRVGDPGHENWDRKSAAIGYLFSHAVNDTLSIRQNLRYTRNELDSQWLYRRALAADRRTLNRSAFSAVEDANHISLDNQLEWKFSSGAVQHTVLAGIDYQRRTNDAVRHFGFAGVPALDLFAPKYNQVIPAQALFQSEDVVGRQLGVYVQDQLKFGALSVLVGGRHDKARSNTLNRMNNSTTLQDDDAFTGRVGAIYNFASGVAPYASYATSFEPIGGRAFNGNVFEPMKGKQLEAGVKYQPAGSAHLATLAVFDLTQKNMTTGDPDHTGFSIQTGEVSTRGIELEGKAQLLKDLDLTASYTYLDDEVTRSNGTDLGKRRAQIPTHSAAVWANYAVRTGALAGLGMGLGARYTGKTQGDTINSFTAPARTLFDLALRYDLRRLGMADWMAELNVSNLTDKDYVASCFATHSCYIGLSRSARASLKYNW</sequence>